<evidence type="ECO:0000256" key="7">
    <source>
        <dbReference type="ARBA" id="ARBA00022833"/>
    </source>
</evidence>
<evidence type="ECO:0000256" key="10">
    <source>
        <dbReference type="ARBA" id="ARBA00023136"/>
    </source>
</evidence>
<dbReference type="GO" id="GO:0006508">
    <property type="term" value="P:proteolysis"/>
    <property type="evidence" value="ECO:0007669"/>
    <property type="project" value="UniProtKB-KW"/>
</dbReference>
<dbReference type="CDD" id="cd07328">
    <property type="entry name" value="M48_Ste24p_like"/>
    <property type="match status" value="1"/>
</dbReference>
<keyword evidence="8 12" id="KW-1133">Transmembrane helix</keyword>
<reference evidence="14 15" key="1">
    <citation type="submission" date="2014-02" db="EMBL/GenBank/DDBJ databases">
        <title>The small core and large imbalanced accessory genome model reveals a collaborative survival strategy of Sorangium cellulosum strains in nature.</title>
        <authorList>
            <person name="Han K."/>
            <person name="Peng R."/>
            <person name="Blom J."/>
            <person name="Li Y.-Z."/>
        </authorList>
    </citation>
    <scope>NUCLEOTIDE SEQUENCE [LARGE SCALE GENOMIC DNA]</scope>
    <source>
        <strain evidence="14 15">So0008-312</strain>
    </source>
</reference>
<evidence type="ECO:0000256" key="12">
    <source>
        <dbReference type="SAM" id="Phobius"/>
    </source>
</evidence>
<keyword evidence="6" id="KW-0378">Hydrolase</keyword>
<feature type="compositionally biased region" description="Acidic residues" evidence="11">
    <location>
        <begin position="1"/>
        <end position="11"/>
    </location>
</feature>
<name>A0A150QF48_SORCE</name>
<dbReference type="Pfam" id="PF01435">
    <property type="entry name" value="Peptidase_M48"/>
    <property type="match status" value="1"/>
</dbReference>
<comment type="cofactor">
    <cofactor evidence="1">
        <name>Zn(2+)</name>
        <dbReference type="ChEBI" id="CHEBI:29105"/>
    </cofactor>
</comment>
<sequence>MVEANDSEDHDELPSTPREGETGDAAPRKKRDVYPVGPAGDLPPVQVTPGYRLRVVLVLASLLTFVALYLALLAASGYLVYLTLFEMAWLPGKGIILNLGAIAASGMLFLFLLKGLFHNRPFSSEGLVEVTEADQPRLFAFLRRLCEDAGSRLPGKVYLSHDVNAAVSYPQSLLSLIWPVRKNLVIGLGLVSALDLSELKAVLAHEFGHFSQASMKLGQYVYVANGVVADIVFGRDAWDRALNQWRSVDIRLSFPAWILSGIVWVLRKLLELVFRGINLANLSLARQMEFNADLHAVRIAGSDAIVSGLWKAERAALAYRDALGGLASVAEHGKYSEDVFAQVERSLTQLDARLGKAPGARERLGPILARYERGPTLHFASPAERVSSLWATHPPNHEREANAKRVYVAAPEDRRPAFSLFVKREALRRKMSRAVYEALGRKARELLPADEIAALIEEERGEMRQAEHYHGLYENRLLDPGDLDAAAAAIDAGAASGALDRGGLRAAVLPFTGDALKERMARVDALRGESELVEALSADRVRLKGKTAEFRGAQRTRDGIIALAADVQRELRAELAALQGADQAFFRHVYACSAGDPEAREELLQRYRFLLVIQRLVVKHNALDEALDGALQGLRGGTELSEDDFRRLAEVLSAARAALEETLRTTKPLVPPKLALLQRGTLLHRFVLPEPLVAPLEGGGISGAWINELMQQHTGALGRLRKLHFKNLGQLLALTERLDPALFPGQAPREEAGGSVAAAASTRAPATAGPRGAPQG</sequence>
<feature type="compositionally biased region" description="Low complexity" evidence="11">
    <location>
        <begin position="753"/>
        <end position="776"/>
    </location>
</feature>
<organism evidence="14 15">
    <name type="scientific">Sorangium cellulosum</name>
    <name type="common">Polyangium cellulosum</name>
    <dbReference type="NCBI Taxonomy" id="56"/>
    <lineage>
        <taxon>Bacteria</taxon>
        <taxon>Pseudomonadati</taxon>
        <taxon>Myxococcota</taxon>
        <taxon>Polyangia</taxon>
        <taxon>Polyangiales</taxon>
        <taxon>Polyangiaceae</taxon>
        <taxon>Sorangium</taxon>
    </lineage>
</organism>
<dbReference type="PANTHER" id="PTHR43221">
    <property type="entry name" value="PROTEASE HTPX"/>
    <property type="match status" value="1"/>
</dbReference>
<evidence type="ECO:0000256" key="1">
    <source>
        <dbReference type="ARBA" id="ARBA00001947"/>
    </source>
</evidence>
<evidence type="ECO:0000256" key="6">
    <source>
        <dbReference type="ARBA" id="ARBA00022801"/>
    </source>
</evidence>
<feature type="region of interest" description="Disordered" evidence="11">
    <location>
        <begin position="1"/>
        <end position="37"/>
    </location>
</feature>
<keyword evidence="7" id="KW-0862">Zinc</keyword>
<evidence type="ECO:0000256" key="9">
    <source>
        <dbReference type="ARBA" id="ARBA00023049"/>
    </source>
</evidence>
<evidence type="ECO:0000313" key="14">
    <source>
        <dbReference type="EMBL" id="KYF66614.1"/>
    </source>
</evidence>
<evidence type="ECO:0000256" key="8">
    <source>
        <dbReference type="ARBA" id="ARBA00022989"/>
    </source>
</evidence>
<gene>
    <name evidence="14" type="ORF">BE15_13870</name>
</gene>
<dbReference type="PANTHER" id="PTHR43221:SF2">
    <property type="entry name" value="PROTEASE HTPX HOMOLOG"/>
    <property type="match status" value="1"/>
</dbReference>
<comment type="caution">
    <text evidence="14">The sequence shown here is derived from an EMBL/GenBank/DDBJ whole genome shotgun (WGS) entry which is preliminary data.</text>
</comment>
<keyword evidence="4 12" id="KW-0812">Transmembrane</keyword>
<dbReference type="GO" id="GO:0004222">
    <property type="term" value="F:metalloendopeptidase activity"/>
    <property type="evidence" value="ECO:0007669"/>
    <property type="project" value="InterPro"/>
</dbReference>
<accession>A0A150QF48</accession>
<dbReference type="Gene3D" id="3.30.2010.10">
    <property type="entry name" value="Metalloproteases ('zincins'), catalytic domain"/>
    <property type="match status" value="1"/>
</dbReference>
<dbReference type="InterPro" id="IPR001915">
    <property type="entry name" value="Peptidase_M48"/>
</dbReference>
<feature type="region of interest" description="Disordered" evidence="11">
    <location>
        <begin position="743"/>
        <end position="776"/>
    </location>
</feature>
<dbReference type="Proteomes" id="UP000075260">
    <property type="component" value="Unassembled WGS sequence"/>
</dbReference>
<dbReference type="AlphaFoldDB" id="A0A150QF48"/>
<dbReference type="OrthoDB" id="9789270at2"/>
<dbReference type="EMBL" id="JEMA01000728">
    <property type="protein sequence ID" value="KYF66614.1"/>
    <property type="molecule type" value="Genomic_DNA"/>
</dbReference>
<evidence type="ECO:0000256" key="3">
    <source>
        <dbReference type="ARBA" id="ARBA00022670"/>
    </source>
</evidence>
<keyword evidence="2" id="KW-1003">Cell membrane</keyword>
<keyword evidence="5" id="KW-0479">Metal-binding</keyword>
<feature type="transmembrane region" description="Helical" evidence="12">
    <location>
        <begin position="55"/>
        <end position="75"/>
    </location>
</feature>
<keyword evidence="3" id="KW-0645">Protease</keyword>
<evidence type="ECO:0000259" key="13">
    <source>
        <dbReference type="Pfam" id="PF01435"/>
    </source>
</evidence>
<evidence type="ECO:0000256" key="2">
    <source>
        <dbReference type="ARBA" id="ARBA00022475"/>
    </source>
</evidence>
<evidence type="ECO:0000256" key="4">
    <source>
        <dbReference type="ARBA" id="ARBA00022692"/>
    </source>
</evidence>
<feature type="transmembrane region" description="Helical" evidence="12">
    <location>
        <begin position="95"/>
        <end position="113"/>
    </location>
</feature>
<keyword evidence="10 12" id="KW-0472">Membrane</keyword>
<feature type="domain" description="Peptidase M48" evidence="13">
    <location>
        <begin position="183"/>
        <end position="403"/>
    </location>
</feature>
<dbReference type="InterPro" id="IPR050083">
    <property type="entry name" value="HtpX_protease"/>
</dbReference>
<keyword evidence="9" id="KW-0482">Metalloprotease</keyword>
<evidence type="ECO:0000256" key="5">
    <source>
        <dbReference type="ARBA" id="ARBA00022723"/>
    </source>
</evidence>
<proteinExistence type="predicted"/>
<dbReference type="RefSeq" id="WP_081426758.1">
    <property type="nucleotide sequence ID" value="NZ_JEMA01000728.1"/>
</dbReference>
<protein>
    <recommendedName>
        <fullName evidence="13">Peptidase M48 domain-containing protein</fullName>
    </recommendedName>
</protein>
<dbReference type="GO" id="GO:0046872">
    <property type="term" value="F:metal ion binding"/>
    <property type="evidence" value="ECO:0007669"/>
    <property type="project" value="UniProtKB-KW"/>
</dbReference>
<evidence type="ECO:0000313" key="15">
    <source>
        <dbReference type="Proteomes" id="UP000075260"/>
    </source>
</evidence>
<evidence type="ECO:0000256" key="11">
    <source>
        <dbReference type="SAM" id="MobiDB-lite"/>
    </source>
</evidence>